<evidence type="ECO:0000313" key="4">
    <source>
        <dbReference type="EMBL" id="KAH6603217.1"/>
    </source>
</evidence>
<evidence type="ECO:0000256" key="3">
    <source>
        <dbReference type="SAM" id="Phobius"/>
    </source>
</evidence>
<feature type="compositionally biased region" description="Low complexity" evidence="2">
    <location>
        <begin position="887"/>
        <end position="896"/>
    </location>
</feature>
<feature type="region of interest" description="Disordered" evidence="2">
    <location>
        <begin position="861"/>
        <end position="909"/>
    </location>
</feature>
<feature type="transmembrane region" description="Helical" evidence="3">
    <location>
        <begin position="163"/>
        <end position="193"/>
    </location>
</feature>
<organism evidence="4 5">
    <name type="scientific">Trichoderma cornu-damae</name>
    <dbReference type="NCBI Taxonomy" id="654480"/>
    <lineage>
        <taxon>Eukaryota</taxon>
        <taxon>Fungi</taxon>
        <taxon>Dikarya</taxon>
        <taxon>Ascomycota</taxon>
        <taxon>Pezizomycotina</taxon>
        <taxon>Sordariomycetes</taxon>
        <taxon>Hypocreomycetidae</taxon>
        <taxon>Hypocreales</taxon>
        <taxon>Hypocreaceae</taxon>
        <taxon>Trichoderma</taxon>
    </lineage>
</organism>
<feature type="region of interest" description="Disordered" evidence="2">
    <location>
        <begin position="477"/>
        <end position="503"/>
    </location>
</feature>
<feature type="region of interest" description="Disordered" evidence="2">
    <location>
        <begin position="581"/>
        <end position="602"/>
    </location>
</feature>
<feature type="compositionally biased region" description="Low complexity" evidence="2">
    <location>
        <begin position="1"/>
        <end position="12"/>
    </location>
</feature>
<dbReference type="AlphaFoldDB" id="A0A9P8TSR6"/>
<feature type="region of interest" description="Disordered" evidence="2">
    <location>
        <begin position="945"/>
        <end position="1020"/>
    </location>
</feature>
<proteinExistence type="predicted"/>
<name>A0A9P8TSR6_9HYPO</name>
<dbReference type="OrthoDB" id="4158994at2759"/>
<feature type="compositionally biased region" description="Low complexity" evidence="2">
    <location>
        <begin position="492"/>
        <end position="503"/>
    </location>
</feature>
<feature type="coiled-coil region" evidence="1">
    <location>
        <begin position="721"/>
        <end position="755"/>
    </location>
</feature>
<feature type="compositionally biased region" description="Basic and acidic residues" evidence="2">
    <location>
        <begin position="653"/>
        <end position="674"/>
    </location>
</feature>
<keyword evidence="3" id="KW-0472">Membrane</keyword>
<gene>
    <name evidence="4" type="ORF">Trco_007992</name>
</gene>
<dbReference type="Proteomes" id="UP000827724">
    <property type="component" value="Unassembled WGS sequence"/>
</dbReference>
<keyword evidence="5" id="KW-1185">Reference proteome</keyword>
<sequence>MPRASGSGKRSSGGAGHRDTKHENGLVGPARRVTGRKSLNSLEGPARPADHGAGHAGPQPLPQGVPNGVSSGSKAVVDFAAGQDHHHHHHHRSADARRSSLGNYSETSTSESCTSHLGSGAAVDGGHRQIDVNAMKNADVHRDSGPIDMVATVLKSLPMQDTLAILIILMQLPTLSLSIIYAIFTCLTFVPPVTTSSGINLNFAEIFDGHSTMPSLVTVLCMDFFFLLVWLFLWQPIQDAILDLAKPIIAITLGGGTTHRGGGSRGLTTCFAWIVANHVIRSTRAHWSRLARHIPQGWQIPSALGSTFEPASLAHDRRSAFAWVRSGLAIHILTQGLVRYIREWYLRREKANAAAGQHDPEAGKPTATVSVNGEPAHDTGFNTPDTEVGCPPLPPPPASTNKKRRKQSTQVRLQQPLWAALASTKIVVMKEYESSHVPSKSLGVDTTDIHNLGNAPFNTQPKQIWISYIGSDEACFNTSHFPDPDDEPPAPAAAGRHPATRPAGVDASKPLYVRVNNAFWQPTRIFPIVEADDGGRGGTRWTGDIYGLRPSSKYVCEFVDTRTDKVVFSTSIRTIKEPARENDGAPVAVSGAQQSLQPDSPATTLRISIAAAEAKLNDEKNRLKTWRKEWKSRINAIKKENELTDNQLASAGHSDDKYRQKIRQQETQKAQAERDTEALADQLKKVDGSPELAENKKKMERSYSNEKKLYDAAQKSFREYKTKLEGEVQAKDNEKNNLNTKRNKIATRIAKVENELANIADANNRGLNEVERRKRERAGWQEQVVNADKAYNEQFAQAYASNNMKADHLRALQNELQSLRSFVSQAKNGLPVDVSAHEAPPAAAAAATASHVPFQSPQLQLQLQLQQQQHHHQHQHQQQHHQHHQHQQQQQQQQPQPQTPWNPNSAAAPAQLPFSMNYWGDNHSSTSVSLLPPRIAAWQSPSMTSFELRGPKSRGRSSSMLSDVSGFTQPSDEEPRSPIGMGISRRPMYTKRFGLHDSRGSTGSGASGASGSMGEPASPA</sequence>
<feature type="compositionally biased region" description="Basic residues" evidence="2">
    <location>
        <begin position="869"/>
        <end position="886"/>
    </location>
</feature>
<evidence type="ECO:0000256" key="1">
    <source>
        <dbReference type="SAM" id="Coils"/>
    </source>
</evidence>
<feature type="region of interest" description="Disordered" evidence="2">
    <location>
        <begin position="1"/>
        <end position="120"/>
    </location>
</feature>
<protein>
    <recommendedName>
        <fullName evidence="6">Ubiquitination network signaling protein</fullName>
    </recommendedName>
</protein>
<feature type="compositionally biased region" description="Polar residues" evidence="2">
    <location>
        <begin position="591"/>
        <end position="602"/>
    </location>
</feature>
<feature type="compositionally biased region" description="Low complexity" evidence="2">
    <location>
        <begin position="1009"/>
        <end position="1020"/>
    </location>
</feature>
<dbReference type="EMBL" id="JAIWOZ010000007">
    <property type="protein sequence ID" value="KAH6603217.1"/>
    <property type="molecule type" value="Genomic_DNA"/>
</dbReference>
<accession>A0A9P8TSR6</accession>
<feature type="region of interest" description="Disordered" evidence="2">
    <location>
        <begin position="353"/>
        <end position="411"/>
    </location>
</feature>
<reference evidence="4" key="1">
    <citation type="submission" date="2021-08" db="EMBL/GenBank/DDBJ databases">
        <title>Chromosome-Level Trichoderma cornu-damae using Hi-C Data.</title>
        <authorList>
            <person name="Kim C.S."/>
        </authorList>
    </citation>
    <scope>NUCLEOTIDE SEQUENCE</scope>
    <source>
        <strain evidence="4">KA19-0412C</strain>
    </source>
</reference>
<feature type="compositionally biased region" description="Low complexity" evidence="2">
    <location>
        <begin position="105"/>
        <end position="115"/>
    </location>
</feature>
<comment type="caution">
    <text evidence="4">The sequence shown here is derived from an EMBL/GenBank/DDBJ whole genome shotgun (WGS) entry which is preliminary data.</text>
</comment>
<evidence type="ECO:0008006" key="6">
    <source>
        <dbReference type="Google" id="ProtNLM"/>
    </source>
</evidence>
<evidence type="ECO:0000313" key="5">
    <source>
        <dbReference type="Proteomes" id="UP000827724"/>
    </source>
</evidence>
<feature type="compositionally biased region" description="Polar residues" evidence="2">
    <location>
        <begin position="956"/>
        <end position="970"/>
    </location>
</feature>
<keyword evidence="3" id="KW-1133">Transmembrane helix</keyword>
<keyword evidence="1" id="KW-0175">Coiled coil</keyword>
<keyword evidence="3" id="KW-0812">Transmembrane</keyword>
<feature type="region of interest" description="Disordered" evidence="2">
    <location>
        <begin position="645"/>
        <end position="674"/>
    </location>
</feature>
<feature type="transmembrane region" description="Helical" evidence="3">
    <location>
        <begin position="213"/>
        <end position="234"/>
    </location>
</feature>
<evidence type="ECO:0000256" key="2">
    <source>
        <dbReference type="SAM" id="MobiDB-lite"/>
    </source>
</evidence>